<proteinExistence type="predicted"/>
<dbReference type="CDD" id="cd02803">
    <property type="entry name" value="OYE_like_FMN_family"/>
    <property type="match status" value="1"/>
</dbReference>
<dbReference type="GeneID" id="78456357"/>
<dbReference type="Proteomes" id="UP000249008">
    <property type="component" value="Chromosome 1"/>
</dbReference>
<reference evidence="7 8" key="1">
    <citation type="submission" date="2018-06" db="EMBL/GenBank/DDBJ databases">
        <authorList>
            <consortium name="Pathogen Informatics"/>
            <person name="Doyle S."/>
        </authorList>
    </citation>
    <scope>NUCLEOTIDE SEQUENCE [LARGE SCALE GENOMIC DNA]</scope>
    <source>
        <strain evidence="7 8">NCTC12112</strain>
    </source>
</reference>
<name>A0AAX2JC87_9FUSO</name>
<keyword evidence="4" id="KW-0521">NADP</keyword>
<dbReference type="Pfam" id="PF00724">
    <property type="entry name" value="Oxidored_FMN"/>
    <property type="match status" value="2"/>
</dbReference>
<sequence>MPKLFDSINIKNIKIKNRIVLPPLVRFSMVGKDGFVTDRVVEWYRDVCAGGTGLVIVEASAVAEDGKLRDNQLGIWDDKFIAGLKRIADICHEYEVPVLIQLHHAGFKEKIKDVPEHILDEILESFKRAFRRAREAGFDGIEIHGAHTYLISQLNSRLWNLRDDKYGGTFEKRMYFSKRLIEETRELFNDDFILGYRMGGNEPEVKDGIEIAKYLEKLGVDILHVSSGVPDPVFKQERKIEMPSEFPLDWVIYMGTEIKKHVNIPVIGVRKIKKETEASWLVENNLLDFVAVGRAMIARPNWAEAAKKEYEKRNGIKES</sequence>
<dbReference type="RefSeq" id="WP_005980220.1">
    <property type="nucleotide sequence ID" value="NZ_BAABXY010000001.1"/>
</dbReference>
<dbReference type="GO" id="GO:0050661">
    <property type="term" value="F:NADP binding"/>
    <property type="evidence" value="ECO:0007669"/>
    <property type="project" value="InterPro"/>
</dbReference>
<dbReference type="InterPro" id="IPR013785">
    <property type="entry name" value="Aldolase_TIM"/>
</dbReference>
<feature type="domain" description="NADH:flavin oxidoreductase/NADH oxidase N-terminal" evidence="6">
    <location>
        <begin position="120"/>
        <end position="311"/>
    </location>
</feature>
<accession>A0AAX2JC87</accession>
<dbReference type="InterPro" id="IPR044152">
    <property type="entry name" value="YqjM-like"/>
</dbReference>
<evidence type="ECO:0000313" key="7">
    <source>
        <dbReference type="EMBL" id="SQJ04049.1"/>
    </source>
</evidence>
<dbReference type="GO" id="GO:0003959">
    <property type="term" value="F:NADPH dehydrogenase activity"/>
    <property type="evidence" value="ECO:0007669"/>
    <property type="project" value="InterPro"/>
</dbReference>
<dbReference type="EMBL" id="LS483487">
    <property type="protein sequence ID" value="SQJ04049.1"/>
    <property type="molecule type" value="Genomic_DNA"/>
</dbReference>
<comment type="cofactor">
    <cofactor evidence="1">
        <name>FMN</name>
        <dbReference type="ChEBI" id="CHEBI:58210"/>
    </cofactor>
</comment>
<dbReference type="KEGG" id="ful:C4N20_16130"/>
<protein>
    <submittedName>
        <fullName evidence="7">NADH oxidase</fullName>
        <ecNumber evidence="7">1.-.-.-</ecNumber>
    </submittedName>
</protein>
<dbReference type="PANTHER" id="PTHR43303:SF4">
    <property type="entry name" value="NADPH DEHYDROGENASE C23G7.10C-RELATED"/>
    <property type="match status" value="1"/>
</dbReference>
<dbReference type="Gene3D" id="3.20.20.70">
    <property type="entry name" value="Aldolase class I"/>
    <property type="match status" value="1"/>
</dbReference>
<dbReference type="AlphaFoldDB" id="A0AAX2JC87"/>
<evidence type="ECO:0000259" key="6">
    <source>
        <dbReference type="Pfam" id="PF00724"/>
    </source>
</evidence>
<gene>
    <name evidence="7" type="ORF">NCTC12112_01819</name>
</gene>
<evidence type="ECO:0000256" key="4">
    <source>
        <dbReference type="ARBA" id="ARBA00022857"/>
    </source>
</evidence>
<evidence type="ECO:0000256" key="2">
    <source>
        <dbReference type="ARBA" id="ARBA00022630"/>
    </source>
</evidence>
<dbReference type="EC" id="1.-.-.-" evidence="7"/>
<dbReference type="GO" id="GO:0010181">
    <property type="term" value="F:FMN binding"/>
    <property type="evidence" value="ECO:0007669"/>
    <property type="project" value="InterPro"/>
</dbReference>
<keyword evidence="3" id="KW-0288">FMN</keyword>
<dbReference type="SUPFAM" id="SSF51395">
    <property type="entry name" value="FMN-linked oxidoreductases"/>
    <property type="match status" value="1"/>
</dbReference>
<evidence type="ECO:0000256" key="5">
    <source>
        <dbReference type="ARBA" id="ARBA00023002"/>
    </source>
</evidence>
<keyword evidence="5 7" id="KW-0560">Oxidoreductase</keyword>
<evidence type="ECO:0000256" key="3">
    <source>
        <dbReference type="ARBA" id="ARBA00022643"/>
    </source>
</evidence>
<keyword evidence="2" id="KW-0285">Flavoprotein</keyword>
<dbReference type="PANTHER" id="PTHR43303">
    <property type="entry name" value="NADPH DEHYDROGENASE C23G7.10C-RELATED"/>
    <property type="match status" value="1"/>
</dbReference>
<organism evidence="7 8">
    <name type="scientific">Fusobacterium ulcerans</name>
    <dbReference type="NCBI Taxonomy" id="861"/>
    <lineage>
        <taxon>Bacteria</taxon>
        <taxon>Fusobacteriati</taxon>
        <taxon>Fusobacteriota</taxon>
        <taxon>Fusobacteriia</taxon>
        <taxon>Fusobacteriales</taxon>
        <taxon>Fusobacteriaceae</taxon>
        <taxon>Fusobacterium</taxon>
    </lineage>
</organism>
<evidence type="ECO:0000313" key="8">
    <source>
        <dbReference type="Proteomes" id="UP000249008"/>
    </source>
</evidence>
<evidence type="ECO:0000256" key="1">
    <source>
        <dbReference type="ARBA" id="ARBA00001917"/>
    </source>
</evidence>
<feature type="domain" description="NADH:flavin oxidoreductase/NADH oxidase N-terminal" evidence="6">
    <location>
        <begin position="3"/>
        <end position="111"/>
    </location>
</feature>
<dbReference type="InterPro" id="IPR001155">
    <property type="entry name" value="OxRdtase_FMN_N"/>
</dbReference>